<dbReference type="Proteomes" id="UP001476247">
    <property type="component" value="Unassembled WGS sequence"/>
</dbReference>
<evidence type="ECO:0000313" key="1">
    <source>
        <dbReference type="EMBL" id="GAA5796112.1"/>
    </source>
</evidence>
<organism evidence="1 2">
    <name type="scientific">Helicostylum pulchrum</name>
    <dbReference type="NCBI Taxonomy" id="562976"/>
    <lineage>
        <taxon>Eukaryota</taxon>
        <taxon>Fungi</taxon>
        <taxon>Fungi incertae sedis</taxon>
        <taxon>Mucoromycota</taxon>
        <taxon>Mucoromycotina</taxon>
        <taxon>Mucoromycetes</taxon>
        <taxon>Mucorales</taxon>
        <taxon>Mucorineae</taxon>
        <taxon>Mucoraceae</taxon>
        <taxon>Helicostylum</taxon>
    </lineage>
</organism>
<comment type="caution">
    <text evidence="1">The sequence shown here is derived from an EMBL/GenBank/DDBJ whole genome shotgun (WGS) entry which is preliminary data.</text>
</comment>
<evidence type="ECO:0000313" key="2">
    <source>
        <dbReference type="Proteomes" id="UP001476247"/>
    </source>
</evidence>
<gene>
    <name evidence="1" type="ORF">HPULCUR_001481</name>
</gene>
<proteinExistence type="predicted"/>
<keyword evidence="2" id="KW-1185">Reference proteome</keyword>
<dbReference type="EMBL" id="BAABUJ010000005">
    <property type="protein sequence ID" value="GAA5796112.1"/>
    <property type="molecule type" value="Genomic_DNA"/>
</dbReference>
<sequence>MKDEIKLGRLVQCNCNHTCLPNSKHGFQWLLPRTKSKHMLYQQVQQKHNNTTLSVDQIQQELLSFSLLNKKTDTKKIKKKRNFKMSILMEMELKKKMDSGRGNTVLKEFFVKTSYN</sequence>
<name>A0ABP9XMT9_9FUNG</name>
<reference evidence="1 2" key="1">
    <citation type="submission" date="2024-04" db="EMBL/GenBank/DDBJ databases">
        <title>genome sequences of Mucor flavus KT1a and Helicostylum pulchrum KT1b strains isolation_sourced from the surface of a dry-aged beef.</title>
        <authorList>
            <person name="Toyotome T."/>
            <person name="Hosono M."/>
            <person name="Torimaru M."/>
            <person name="Fukuda K."/>
            <person name="Mikami N."/>
        </authorList>
    </citation>
    <scope>NUCLEOTIDE SEQUENCE [LARGE SCALE GENOMIC DNA]</scope>
    <source>
        <strain evidence="1 2">KT1b</strain>
    </source>
</reference>
<protein>
    <submittedName>
        <fullName evidence="1">Uncharacterized protein</fullName>
    </submittedName>
</protein>
<accession>A0ABP9XMT9</accession>